<comment type="caution">
    <text evidence="3">The sequence shown here is derived from an EMBL/GenBank/DDBJ whole genome shotgun (WGS) entry which is preliminary data.</text>
</comment>
<feature type="region of interest" description="Disordered" evidence="1">
    <location>
        <begin position="110"/>
        <end position="150"/>
    </location>
</feature>
<dbReference type="InterPro" id="IPR010427">
    <property type="entry name" value="DUF1023"/>
</dbReference>
<reference evidence="3 4" key="1">
    <citation type="journal article" date="2017" name="Biochemistry">
        <title>Identification of the Biosynthetic Pathway for the Antibiotic Bicyclomycin.</title>
        <authorList>
            <person name="Patteson J."/>
            <person name="Cai W."/>
            <person name="Johnson R.A."/>
            <person name="Santa Maria K."/>
            <person name="Li B."/>
        </authorList>
    </citation>
    <scope>NUCLEOTIDE SEQUENCE [LARGE SCALE GENOMIC DNA]</scope>
    <source>
        <strain evidence="3 4">ATCC 21532</strain>
    </source>
</reference>
<sequence length="595" mass="65211">MITLSQLRDLKRSEFEEAADGWGDVSSRAGAARTRVDNEITAKLHDTQKGEAANQAMAKLDTLSQNYHYIHTECGLIRTVLNGLAEELEAPQRKLKQALEDAKNLKFTVHDDGSVDYPRSPSTPAPLLQQPARDLRGTPPLLNPGGTDPNQAKAQAIADHIGQALREANEIDGRYARVLAKLGTGKDLDNTDWVDVAQDLKDVRAAAGKHFRESDIPRGKSPKENAAWWSGLSQEQRDEYVSLYPASIGALDGLPAIVRDDANRTVMRAEKAEITYQLAALRGHPPTKYQQKYNNITGLPLQGVQEITPQWKKWEEQIEDLEKKKAGIETINRRIAETGERGLPEAYLLGFDTKGRGHAIIATGNPDRAENTAVYVPGTGACLADIHTGLSRTEKLWRTSSAVDPRHSVSTIAWYGYDAPQDVKRDSPYSHYANDAAGATNQFFAGLRTSHDPGVEQHLTAVAHSYGTVVVGSAARQGHLPVDDVVFAGSPGAQVGRATDMDVPKGHVWNERAQGDDLVGTLGQFSHGHREWHWKTGVDFVVPSDARFGANQMATDTEGHGGYWDYDEKKDAASLSIKNQAKVIMGRYDEVAPKK</sequence>
<accession>A0A2G1XCL6</accession>
<keyword evidence="4" id="KW-1185">Reference proteome</keyword>
<dbReference type="Pfam" id="PF06259">
    <property type="entry name" value="Abhydrolase_8"/>
    <property type="match status" value="1"/>
</dbReference>
<dbReference type="OrthoDB" id="5969911at2"/>
<dbReference type="Proteomes" id="UP000222531">
    <property type="component" value="Unassembled WGS sequence"/>
</dbReference>
<proteinExistence type="predicted"/>
<name>A0A2G1XCL6_STRCJ</name>
<dbReference type="EMBL" id="NHZO01000154">
    <property type="protein sequence ID" value="PHQ48960.1"/>
    <property type="molecule type" value="Genomic_DNA"/>
</dbReference>
<evidence type="ECO:0000259" key="2">
    <source>
        <dbReference type="Pfam" id="PF06259"/>
    </source>
</evidence>
<gene>
    <name evidence="3" type="ORF">BLA24_22910</name>
</gene>
<protein>
    <recommendedName>
        <fullName evidence="2">DUF1023 domain-containing protein</fullName>
    </recommendedName>
</protein>
<dbReference type="RefSeq" id="WP_099200923.1">
    <property type="nucleotide sequence ID" value="NZ_JBIRXA010000030.1"/>
</dbReference>
<feature type="domain" description="DUF1023" evidence="2">
    <location>
        <begin position="352"/>
        <end position="520"/>
    </location>
</feature>
<evidence type="ECO:0000313" key="3">
    <source>
        <dbReference type="EMBL" id="PHQ48960.1"/>
    </source>
</evidence>
<organism evidence="3 4">
    <name type="scientific">Streptomyces cinnamoneus</name>
    <name type="common">Streptoverticillium cinnamoneum</name>
    <dbReference type="NCBI Taxonomy" id="53446"/>
    <lineage>
        <taxon>Bacteria</taxon>
        <taxon>Bacillati</taxon>
        <taxon>Actinomycetota</taxon>
        <taxon>Actinomycetes</taxon>
        <taxon>Kitasatosporales</taxon>
        <taxon>Streptomycetaceae</taxon>
        <taxon>Streptomyces</taxon>
        <taxon>Streptomyces cinnamoneus group</taxon>
    </lineage>
</organism>
<dbReference type="AlphaFoldDB" id="A0A2G1XCL6"/>
<evidence type="ECO:0000313" key="4">
    <source>
        <dbReference type="Proteomes" id="UP000222531"/>
    </source>
</evidence>
<evidence type="ECO:0000256" key="1">
    <source>
        <dbReference type="SAM" id="MobiDB-lite"/>
    </source>
</evidence>